<gene>
    <name evidence="2" type="ORF">DGQ38_19305</name>
</gene>
<dbReference type="EMBL" id="DPMF01000436">
    <property type="protein sequence ID" value="HCV83191.1"/>
    <property type="molecule type" value="Genomic_DNA"/>
</dbReference>
<feature type="transmembrane region" description="Helical" evidence="1">
    <location>
        <begin position="7"/>
        <end position="26"/>
    </location>
</feature>
<dbReference type="RefSeq" id="WP_013073165.1">
    <property type="nucleotide sequence ID" value="NZ_CALFQJ010000127.1"/>
</dbReference>
<accession>A0A3D5J514</accession>
<protein>
    <submittedName>
        <fullName evidence="2">Uncharacterized protein</fullName>
    </submittedName>
</protein>
<evidence type="ECO:0000256" key="1">
    <source>
        <dbReference type="SAM" id="Phobius"/>
    </source>
</evidence>
<evidence type="ECO:0000313" key="3">
    <source>
        <dbReference type="Proteomes" id="UP000264330"/>
    </source>
</evidence>
<dbReference type="OMA" id="TPIAVEY"/>
<name>A0A3D5J514_9FLAO</name>
<keyword evidence="1" id="KW-0812">Transmembrane</keyword>
<dbReference type="Proteomes" id="UP000264330">
    <property type="component" value="Unassembled WGS sequence"/>
</dbReference>
<keyword evidence="1" id="KW-1133">Transmembrane helix</keyword>
<organism evidence="2 3">
    <name type="scientific">Zunongwangia profunda</name>
    <dbReference type="NCBI Taxonomy" id="398743"/>
    <lineage>
        <taxon>Bacteria</taxon>
        <taxon>Pseudomonadati</taxon>
        <taxon>Bacteroidota</taxon>
        <taxon>Flavobacteriia</taxon>
        <taxon>Flavobacteriales</taxon>
        <taxon>Flavobacteriaceae</taxon>
        <taxon>Zunongwangia</taxon>
    </lineage>
</organism>
<evidence type="ECO:0000313" key="2">
    <source>
        <dbReference type="EMBL" id="HCV83191.1"/>
    </source>
</evidence>
<reference evidence="2 3" key="1">
    <citation type="journal article" date="2018" name="Nat. Biotechnol.">
        <title>A standardized bacterial taxonomy based on genome phylogeny substantially revises the tree of life.</title>
        <authorList>
            <person name="Parks D.H."/>
            <person name="Chuvochina M."/>
            <person name="Waite D.W."/>
            <person name="Rinke C."/>
            <person name="Skarshewski A."/>
            <person name="Chaumeil P.A."/>
            <person name="Hugenholtz P."/>
        </authorList>
    </citation>
    <scope>NUCLEOTIDE SEQUENCE [LARGE SCALE GENOMIC DNA]</scope>
    <source>
        <strain evidence="2">UBA9359</strain>
    </source>
</reference>
<sequence>MEAKKKLVMRYWIFLVIIFFNISLGFSQEREELLGKITNDSIGETFINIVNITAETGTVNEPDGRFGILVRENDSILFSSVQFQKEYILITREILNEGFLEVTLTEEINQLENVYLSNVKLIGDLESDIKHMKVKPLMFIPPPRKKLSMAQRKMGSYGGGLGMLIGMINGDLKYLKKAQGNYELQAEAQQLLETIPKSIFTEDFGLEEWEIINFMFYCTRKSDSQLQQLVAKDETLKLIDYFKAEAEAFKTISRKGDVPELENQNR</sequence>
<dbReference type="AlphaFoldDB" id="A0A3D5J514"/>
<keyword evidence="1" id="KW-0472">Membrane</keyword>
<comment type="caution">
    <text evidence="2">The sequence shown here is derived from an EMBL/GenBank/DDBJ whole genome shotgun (WGS) entry which is preliminary data.</text>
</comment>
<proteinExistence type="predicted"/>